<protein>
    <submittedName>
        <fullName evidence="1">Uncharacterized protein</fullName>
    </submittedName>
</protein>
<evidence type="ECO:0000313" key="1">
    <source>
        <dbReference type="EMBL" id="KGN62439.1"/>
    </source>
</evidence>
<reference evidence="1 2" key="3">
    <citation type="journal article" date="2010" name="BMC Genomics">
        <title>Transcriptome sequencing and comparative analysis of cucumber flowers with different sex types.</title>
        <authorList>
            <person name="Guo S."/>
            <person name="Zheng Y."/>
            <person name="Joung J.G."/>
            <person name="Liu S."/>
            <person name="Zhang Z."/>
            <person name="Crasta O.R."/>
            <person name="Sobral B.W."/>
            <person name="Xu Y."/>
            <person name="Huang S."/>
            <person name="Fei Z."/>
        </authorList>
    </citation>
    <scope>NUCLEOTIDE SEQUENCE [LARGE SCALE GENOMIC DNA]</scope>
    <source>
        <strain evidence="2">cv. 9930</strain>
    </source>
</reference>
<name>A0A0A0LN79_CUCSA</name>
<sequence length="109" mass="12352">MVYKICIQLQENAKLPENAILSNALQRIATPRLQFQEHSKKKLAPRLPIVGILPTEEYGRNRMESNSETDEHLLKGAFAGGMETLQKLVECITLASERQNLTVYVRDEA</sequence>
<dbReference type="EMBL" id="CM002923">
    <property type="protein sequence ID" value="KGN62439.1"/>
    <property type="molecule type" value="Genomic_DNA"/>
</dbReference>
<evidence type="ECO:0000313" key="2">
    <source>
        <dbReference type="Proteomes" id="UP000029981"/>
    </source>
</evidence>
<reference evidence="1 2" key="4">
    <citation type="journal article" date="2011" name="BMC Genomics">
        <title>RNA-Seq improves annotation of protein-coding genes in the cucumber genome.</title>
        <authorList>
            <person name="Li Z."/>
            <person name="Zhang Z."/>
            <person name="Yan P."/>
            <person name="Huang S."/>
            <person name="Fei Z."/>
            <person name="Lin K."/>
        </authorList>
    </citation>
    <scope>NUCLEOTIDE SEQUENCE [LARGE SCALE GENOMIC DNA]</scope>
    <source>
        <strain evidence="2">cv. 9930</strain>
    </source>
</reference>
<dbReference type="Proteomes" id="UP000029981">
    <property type="component" value="Chromosome 2"/>
</dbReference>
<reference evidence="1 2" key="1">
    <citation type="journal article" date="2009" name="Nat. Genet.">
        <title>The genome of the cucumber, Cucumis sativus L.</title>
        <authorList>
            <person name="Huang S."/>
            <person name="Li R."/>
            <person name="Zhang Z."/>
            <person name="Li L."/>
            <person name="Gu X."/>
            <person name="Fan W."/>
            <person name="Lucas W.J."/>
            <person name="Wang X."/>
            <person name="Xie B."/>
            <person name="Ni P."/>
            <person name="Ren Y."/>
            <person name="Zhu H."/>
            <person name="Li J."/>
            <person name="Lin K."/>
            <person name="Jin W."/>
            <person name="Fei Z."/>
            <person name="Li G."/>
            <person name="Staub J."/>
            <person name="Kilian A."/>
            <person name="van der Vossen E.A."/>
            <person name="Wu Y."/>
            <person name="Guo J."/>
            <person name="He J."/>
            <person name="Jia Z."/>
            <person name="Ren Y."/>
            <person name="Tian G."/>
            <person name="Lu Y."/>
            <person name="Ruan J."/>
            <person name="Qian W."/>
            <person name="Wang M."/>
            <person name="Huang Q."/>
            <person name="Li B."/>
            <person name="Xuan Z."/>
            <person name="Cao J."/>
            <person name="Asan"/>
            <person name="Wu Z."/>
            <person name="Zhang J."/>
            <person name="Cai Q."/>
            <person name="Bai Y."/>
            <person name="Zhao B."/>
            <person name="Han Y."/>
            <person name="Li Y."/>
            <person name="Li X."/>
            <person name="Wang S."/>
            <person name="Shi Q."/>
            <person name="Liu S."/>
            <person name="Cho W.K."/>
            <person name="Kim J.Y."/>
            <person name="Xu Y."/>
            <person name="Heller-Uszynska K."/>
            <person name="Miao H."/>
            <person name="Cheng Z."/>
            <person name="Zhang S."/>
            <person name="Wu J."/>
            <person name="Yang Y."/>
            <person name="Kang H."/>
            <person name="Li M."/>
            <person name="Liang H."/>
            <person name="Ren X."/>
            <person name="Shi Z."/>
            <person name="Wen M."/>
            <person name="Jian M."/>
            <person name="Yang H."/>
            <person name="Zhang G."/>
            <person name="Yang Z."/>
            <person name="Chen R."/>
            <person name="Liu S."/>
            <person name="Li J."/>
            <person name="Ma L."/>
            <person name="Liu H."/>
            <person name="Zhou Y."/>
            <person name="Zhao J."/>
            <person name="Fang X."/>
            <person name="Li G."/>
            <person name="Fang L."/>
            <person name="Li Y."/>
            <person name="Liu D."/>
            <person name="Zheng H."/>
            <person name="Zhang Y."/>
            <person name="Qin N."/>
            <person name="Li Z."/>
            <person name="Yang G."/>
            <person name="Yang S."/>
            <person name="Bolund L."/>
            <person name="Kristiansen K."/>
            <person name="Zheng H."/>
            <person name="Li S."/>
            <person name="Zhang X."/>
            <person name="Yang H."/>
            <person name="Wang J."/>
            <person name="Sun R."/>
            <person name="Zhang B."/>
            <person name="Jiang S."/>
            <person name="Wang J."/>
            <person name="Du Y."/>
            <person name="Li S."/>
        </authorList>
    </citation>
    <scope>NUCLEOTIDE SEQUENCE [LARGE SCALE GENOMIC DNA]</scope>
    <source>
        <strain evidence="2">cv. 9930</strain>
    </source>
</reference>
<reference evidence="1 2" key="2">
    <citation type="journal article" date="2009" name="PLoS ONE">
        <title>An integrated genetic and cytogenetic map of the cucumber genome.</title>
        <authorList>
            <person name="Ren Y."/>
            <person name="Zhang Z."/>
            <person name="Liu J."/>
            <person name="Staub J.E."/>
            <person name="Han Y."/>
            <person name="Cheng Z."/>
            <person name="Li X."/>
            <person name="Lu J."/>
            <person name="Miao H."/>
            <person name="Kang H."/>
            <person name="Xie B."/>
            <person name="Gu X."/>
            <person name="Wang X."/>
            <person name="Du Y."/>
            <person name="Jin W."/>
            <person name="Huang S."/>
        </authorList>
    </citation>
    <scope>NUCLEOTIDE SEQUENCE [LARGE SCALE GENOMIC DNA]</scope>
    <source>
        <strain evidence="2">cv. 9930</strain>
    </source>
</reference>
<proteinExistence type="predicted"/>
<dbReference type="Gramene" id="KGN62439">
    <property type="protein sequence ID" value="KGN62439"/>
    <property type="gene ID" value="Csa_2G354650"/>
</dbReference>
<gene>
    <name evidence="1" type="ORF">Csa_2G354650</name>
</gene>
<keyword evidence="2" id="KW-1185">Reference proteome</keyword>
<accession>A0A0A0LN79</accession>
<organism evidence="1 2">
    <name type="scientific">Cucumis sativus</name>
    <name type="common">Cucumber</name>
    <dbReference type="NCBI Taxonomy" id="3659"/>
    <lineage>
        <taxon>Eukaryota</taxon>
        <taxon>Viridiplantae</taxon>
        <taxon>Streptophyta</taxon>
        <taxon>Embryophyta</taxon>
        <taxon>Tracheophyta</taxon>
        <taxon>Spermatophyta</taxon>
        <taxon>Magnoliopsida</taxon>
        <taxon>eudicotyledons</taxon>
        <taxon>Gunneridae</taxon>
        <taxon>Pentapetalae</taxon>
        <taxon>rosids</taxon>
        <taxon>fabids</taxon>
        <taxon>Cucurbitales</taxon>
        <taxon>Cucurbitaceae</taxon>
        <taxon>Benincaseae</taxon>
        <taxon>Cucumis</taxon>
    </lineage>
</organism>
<dbReference type="AlphaFoldDB" id="A0A0A0LN79"/>